<keyword evidence="3" id="KW-1185">Reference proteome</keyword>
<dbReference type="EMBL" id="BPLR01004326">
    <property type="protein sequence ID" value="GIX94011.1"/>
    <property type="molecule type" value="Genomic_DNA"/>
</dbReference>
<protein>
    <submittedName>
        <fullName evidence="2">Uncharacterized protein</fullName>
    </submittedName>
</protein>
<proteinExistence type="predicted"/>
<evidence type="ECO:0000313" key="3">
    <source>
        <dbReference type="Proteomes" id="UP001054945"/>
    </source>
</evidence>
<accession>A0AAV4PCY0</accession>
<dbReference type="AlphaFoldDB" id="A0AAV4PCY0"/>
<reference evidence="2 3" key="1">
    <citation type="submission" date="2021-06" db="EMBL/GenBank/DDBJ databases">
        <title>Caerostris extrusa draft genome.</title>
        <authorList>
            <person name="Kono N."/>
            <person name="Arakawa K."/>
        </authorList>
    </citation>
    <scope>NUCLEOTIDE SEQUENCE [LARGE SCALE GENOMIC DNA]</scope>
</reference>
<name>A0AAV4PCY0_CAEEX</name>
<gene>
    <name evidence="2" type="ORF">CEXT_465251</name>
</gene>
<evidence type="ECO:0000313" key="2">
    <source>
        <dbReference type="EMBL" id="GIX94011.1"/>
    </source>
</evidence>
<feature type="compositionally biased region" description="Basic and acidic residues" evidence="1">
    <location>
        <begin position="33"/>
        <end position="49"/>
    </location>
</feature>
<organism evidence="2 3">
    <name type="scientific">Caerostris extrusa</name>
    <name type="common">Bark spider</name>
    <name type="synonym">Caerostris bankana</name>
    <dbReference type="NCBI Taxonomy" id="172846"/>
    <lineage>
        <taxon>Eukaryota</taxon>
        <taxon>Metazoa</taxon>
        <taxon>Ecdysozoa</taxon>
        <taxon>Arthropoda</taxon>
        <taxon>Chelicerata</taxon>
        <taxon>Arachnida</taxon>
        <taxon>Araneae</taxon>
        <taxon>Araneomorphae</taxon>
        <taxon>Entelegynae</taxon>
        <taxon>Araneoidea</taxon>
        <taxon>Araneidae</taxon>
        <taxon>Caerostris</taxon>
    </lineage>
</organism>
<feature type="region of interest" description="Disordered" evidence="1">
    <location>
        <begin position="33"/>
        <end position="81"/>
    </location>
</feature>
<evidence type="ECO:0000256" key="1">
    <source>
        <dbReference type="SAM" id="MobiDB-lite"/>
    </source>
</evidence>
<sequence length="81" mass="10050">MFPLFVEENKLLFDFPEFDKEFSQIYIREQKEKKKKKVDLESQSRDGRSRWRHLERKGNEEKRKNRNSVLNRKGNIHQEQQ</sequence>
<comment type="caution">
    <text evidence="2">The sequence shown here is derived from an EMBL/GenBank/DDBJ whole genome shotgun (WGS) entry which is preliminary data.</text>
</comment>
<dbReference type="Proteomes" id="UP001054945">
    <property type="component" value="Unassembled WGS sequence"/>
</dbReference>